<dbReference type="PANTHER" id="PTHR21047">
    <property type="entry name" value="DTDP-6-DEOXY-D-GLUCOSE-3,5 EPIMERASE"/>
    <property type="match status" value="1"/>
</dbReference>
<evidence type="ECO:0000313" key="7">
    <source>
        <dbReference type="EMBL" id="MFC0388373.1"/>
    </source>
</evidence>
<evidence type="ECO:0000313" key="8">
    <source>
        <dbReference type="Proteomes" id="UP001589789"/>
    </source>
</evidence>
<evidence type="ECO:0000256" key="2">
    <source>
        <dbReference type="ARBA" id="ARBA00001997"/>
    </source>
</evidence>
<evidence type="ECO:0000256" key="6">
    <source>
        <dbReference type="SAM" id="MobiDB-lite"/>
    </source>
</evidence>
<dbReference type="EMBL" id="JBHLVZ010000083">
    <property type="protein sequence ID" value="MFC0388373.1"/>
    <property type="molecule type" value="Genomic_DNA"/>
</dbReference>
<feature type="compositionally biased region" description="Basic and acidic residues" evidence="6">
    <location>
        <begin position="188"/>
        <end position="204"/>
    </location>
</feature>
<comment type="caution">
    <text evidence="7">The sequence shown here is derived from an EMBL/GenBank/DDBJ whole genome shotgun (WGS) entry which is preliminary data.</text>
</comment>
<sequence length="204" mass="22349">MSATSSPLHVPPSGDLRVSGNVTARVLEIAGPLLIGVRRFGDLRGYFMETFSERDLRAVGVPESFVQDNQSLSERVGTLRGMHFQLAPRAQAKLVRVLRGAILDVAVDIRPGSPGFGRHVACRLDAEGAEQLYVPTGFAHGFVTLEPGTEVAYKVSDYYAPELDRGLAWDDPDLALPWPVLPEGPILSEKDRRHPRLRDLPDAT</sequence>
<evidence type="ECO:0000256" key="4">
    <source>
        <dbReference type="ARBA" id="ARBA00019595"/>
    </source>
</evidence>
<reference evidence="7 8" key="1">
    <citation type="submission" date="2024-09" db="EMBL/GenBank/DDBJ databases">
        <authorList>
            <person name="Sun Q."/>
            <person name="Mori K."/>
        </authorList>
    </citation>
    <scope>NUCLEOTIDE SEQUENCE [LARGE SCALE GENOMIC DNA]</scope>
    <source>
        <strain evidence="7 8">CCM 7468</strain>
    </source>
</reference>
<organism evidence="7 8">
    <name type="scientific">Muricoccus vinaceus</name>
    <dbReference type="NCBI Taxonomy" id="424704"/>
    <lineage>
        <taxon>Bacteria</taxon>
        <taxon>Pseudomonadati</taxon>
        <taxon>Pseudomonadota</taxon>
        <taxon>Alphaproteobacteria</taxon>
        <taxon>Acetobacterales</taxon>
        <taxon>Roseomonadaceae</taxon>
        <taxon>Muricoccus</taxon>
    </lineage>
</organism>
<gene>
    <name evidence="7" type="primary">rfbC</name>
    <name evidence="7" type="ORF">ACFFIC_22935</name>
</gene>
<dbReference type="InterPro" id="IPR000888">
    <property type="entry name" value="RmlC-like"/>
</dbReference>
<comment type="similarity">
    <text evidence="5">Belongs to the dTDP-4-dehydrorhamnose 3,5-epimerase family.</text>
</comment>
<name>A0ABV6IXM9_9PROT</name>
<dbReference type="Proteomes" id="UP001589789">
    <property type="component" value="Unassembled WGS sequence"/>
</dbReference>
<dbReference type="Gene3D" id="2.60.120.10">
    <property type="entry name" value="Jelly Rolls"/>
    <property type="match status" value="1"/>
</dbReference>
<keyword evidence="8" id="KW-1185">Reference proteome</keyword>
<evidence type="ECO:0000256" key="3">
    <source>
        <dbReference type="ARBA" id="ARBA00012098"/>
    </source>
</evidence>
<evidence type="ECO:0000256" key="1">
    <source>
        <dbReference type="ARBA" id="ARBA00001298"/>
    </source>
</evidence>
<dbReference type="SUPFAM" id="SSF51182">
    <property type="entry name" value="RmlC-like cupins"/>
    <property type="match status" value="1"/>
</dbReference>
<comment type="subunit">
    <text evidence="5">Homodimer.</text>
</comment>
<dbReference type="CDD" id="cd00438">
    <property type="entry name" value="cupin_RmlC"/>
    <property type="match status" value="1"/>
</dbReference>
<dbReference type="NCBIfam" id="TIGR01221">
    <property type="entry name" value="rmlC"/>
    <property type="match status" value="1"/>
</dbReference>
<comment type="pathway">
    <text evidence="5">Carbohydrate biosynthesis; dTDP-L-rhamnose biosynthesis.</text>
</comment>
<evidence type="ECO:0000256" key="5">
    <source>
        <dbReference type="RuleBase" id="RU364069"/>
    </source>
</evidence>
<dbReference type="InterPro" id="IPR014710">
    <property type="entry name" value="RmlC-like_jellyroll"/>
</dbReference>
<dbReference type="Pfam" id="PF00908">
    <property type="entry name" value="dTDP_sugar_isom"/>
    <property type="match status" value="1"/>
</dbReference>
<dbReference type="PANTHER" id="PTHR21047:SF2">
    <property type="entry name" value="THYMIDINE DIPHOSPHO-4-KETO-RHAMNOSE 3,5-EPIMERASE"/>
    <property type="match status" value="1"/>
</dbReference>
<dbReference type="RefSeq" id="WP_377054714.1">
    <property type="nucleotide sequence ID" value="NZ_JBHLVZ010000083.1"/>
</dbReference>
<keyword evidence="5 7" id="KW-0413">Isomerase</keyword>
<dbReference type="GO" id="GO:0008830">
    <property type="term" value="F:dTDP-4-dehydrorhamnose 3,5-epimerase activity"/>
    <property type="evidence" value="ECO:0007669"/>
    <property type="project" value="UniProtKB-EC"/>
</dbReference>
<comment type="catalytic activity">
    <reaction evidence="1 5">
        <text>dTDP-4-dehydro-6-deoxy-alpha-D-glucose = dTDP-4-dehydro-beta-L-rhamnose</text>
        <dbReference type="Rhea" id="RHEA:16969"/>
        <dbReference type="ChEBI" id="CHEBI:57649"/>
        <dbReference type="ChEBI" id="CHEBI:62830"/>
        <dbReference type="EC" id="5.1.3.13"/>
    </reaction>
</comment>
<proteinExistence type="inferred from homology"/>
<feature type="region of interest" description="Disordered" evidence="6">
    <location>
        <begin position="185"/>
        <end position="204"/>
    </location>
</feature>
<dbReference type="EC" id="5.1.3.13" evidence="3 5"/>
<accession>A0ABV6IXM9</accession>
<protein>
    <recommendedName>
        <fullName evidence="4 5">dTDP-4-dehydrorhamnose 3,5-epimerase</fullName>
        <ecNumber evidence="3 5">5.1.3.13</ecNumber>
    </recommendedName>
    <alternativeName>
        <fullName evidence="5">Thymidine diphospho-4-keto-rhamnose 3,5-epimerase</fullName>
    </alternativeName>
</protein>
<dbReference type="InterPro" id="IPR011051">
    <property type="entry name" value="RmlC_Cupin_sf"/>
</dbReference>
<comment type="function">
    <text evidence="2 5">Catalyzes the epimerization of the C3' and C5'positions of dTDP-6-deoxy-D-xylo-4-hexulose, forming dTDP-6-deoxy-L-lyxo-4-hexulose.</text>
</comment>